<proteinExistence type="predicted"/>
<organism evidence="2">
    <name type="scientific">marine metagenome</name>
    <dbReference type="NCBI Taxonomy" id="408172"/>
    <lineage>
        <taxon>unclassified sequences</taxon>
        <taxon>metagenomes</taxon>
        <taxon>ecological metagenomes</taxon>
    </lineage>
</organism>
<reference evidence="2" key="1">
    <citation type="submission" date="2018-05" db="EMBL/GenBank/DDBJ databases">
        <authorList>
            <person name="Lanie J.A."/>
            <person name="Ng W.-L."/>
            <person name="Kazmierczak K.M."/>
            <person name="Andrzejewski T.M."/>
            <person name="Davidsen T.M."/>
            <person name="Wayne K.J."/>
            <person name="Tettelin H."/>
            <person name="Glass J.I."/>
            <person name="Rusch D."/>
            <person name="Podicherti R."/>
            <person name="Tsui H.-C.T."/>
            <person name="Winkler M.E."/>
        </authorList>
    </citation>
    <scope>NUCLEOTIDE SEQUENCE</scope>
</reference>
<dbReference type="Gene3D" id="3.40.50.1000">
    <property type="entry name" value="HAD superfamily/HAD-like"/>
    <property type="match status" value="1"/>
</dbReference>
<dbReference type="CDD" id="cd02603">
    <property type="entry name" value="HAD_sEH-N_like"/>
    <property type="match status" value="1"/>
</dbReference>
<dbReference type="Gene3D" id="1.10.150.240">
    <property type="entry name" value="Putative phosphatase, domain 2"/>
    <property type="match status" value="1"/>
</dbReference>
<dbReference type="SUPFAM" id="SSF56784">
    <property type="entry name" value="HAD-like"/>
    <property type="match status" value="1"/>
</dbReference>
<dbReference type="NCBIfam" id="TIGR02247">
    <property type="entry name" value="HAD-1A3-hyp"/>
    <property type="match status" value="1"/>
</dbReference>
<dbReference type="InterPro" id="IPR011945">
    <property type="entry name" value="HAD-SF_ppase_IA/epoxid_hydro_N"/>
</dbReference>
<dbReference type="PRINTS" id="PR00413">
    <property type="entry name" value="HADHALOGNASE"/>
</dbReference>
<protein>
    <recommendedName>
        <fullName evidence="3">HAD family hydrolase</fullName>
    </recommendedName>
</protein>
<dbReference type="NCBIfam" id="TIGR01509">
    <property type="entry name" value="HAD-SF-IA-v3"/>
    <property type="match status" value="1"/>
</dbReference>
<dbReference type="PANTHER" id="PTHR47829:SF1">
    <property type="entry name" value="HAD FAMILY PHOSPHATASE"/>
    <property type="match status" value="1"/>
</dbReference>
<dbReference type="InterPro" id="IPR006439">
    <property type="entry name" value="HAD-SF_hydro_IA"/>
</dbReference>
<evidence type="ECO:0000256" key="1">
    <source>
        <dbReference type="ARBA" id="ARBA00022990"/>
    </source>
</evidence>
<keyword evidence="1" id="KW-0007">Acetylation</keyword>
<dbReference type="InterPro" id="IPR023198">
    <property type="entry name" value="PGP-like_dom2"/>
</dbReference>
<evidence type="ECO:0000313" key="2">
    <source>
        <dbReference type="EMBL" id="SVC23669.1"/>
    </source>
</evidence>
<name>A0A382KHG5_9ZZZZ</name>
<dbReference type="InterPro" id="IPR036412">
    <property type="entry name" value="HAD-like_sf"/>
</dbReference>
<dbReference type="EMBL" id="UINC01080593">
    <property type="protein sequence ID" value="SVC23669.1"/>
    <property type="molecule type" value="Genomic_DNA"/>
</dbReference>
<dbReference type="AlphaFoldDB" id="A0A382KHG5"/>
<evidence type="ECO:0008006" key="3">
    <source>
        <dbReference type="Google" id="ProtNLM"/>
    </source>
</evidence>
<dbReference type="Pfam" id="PF00702">
    <property type="entry name" value="Hydrolase"/>
    <property type="match status" value="1"/>
</dbReference>
<dbReference type="InterPro" id="IPR052898">
    <property type="entry name" value="ACAD10-like"/>
</dbReference>
<sequence length="213" mass="23890">MTPRTPIRAVLWDFGGVLTTSPFEAFNRYEAKARLPHDFIRMLNSVNSEANAWARLERGELSIPQFCPAFESEAEDAGQKVAGTDVLRCVHGELRPEMVNALRAISKRYKTACLTNNFGSTEKTSRDPGTIQDVMSLFDMVIESSKLGFRKPEIKFYQYACEILQIRPHEAVFLDDLGVNLKPAREMGMQTIKVTTSEQALSDLESCLGHSIV</sequence>
<dbReference type="SFLD" id="SFLDG01129">
    <property type="entry name" value="C1.5:_HAD__Beta-PGM__Phosphata"/>
    <property type="match status" value="1"/>
</dbReference>
<accession>A0A382KHG5</accession>
<dbReference type="InterPro" id="IPR023214">
    <property type="entry name" value="HAD_sf"/>
</dbReference>
<gene>
    <name evidence="2" type="ORF">METZ01_LOCUS276523</name>
</gene>
<dbReference type="SFLD" id="SFLDS00003">
    <property type="entry name" value="Haloacid_Dehalogenase"/>
    <property type="match status" value="1"/>
</dbReference>
<dbReference type="PANTHER" id="PTHR47829">
    <property type="entry name" value="HYDROLASE, PUTATIVE (AFU_ORTHOLOGUE AFUA_1G12880)-RELATED"/>
    <property type="match status" value="1"/>
</dbReference>